<name>A0ABY6CTT1_9BACT</name>
<evidence type="ECO:0000259" key="7">
    <source>
        <dbReference type="Pfam" id="PF15780"/>
    </source>
</evidence>
<evidence type="ECO:0000256" key="6">
    <source>
        <dbReference type="SAM" id="SignalP"/>
    </source>
</evidence>
<dbReference type="PANTHER" id="PTHR23053:SF0">
    <property type="entry name" value="HYDROCEPHALUS-INDUCING PROTEIN HOMOLOG"/>
    <property type="match status" value="1"/>
</dbReference>
<evidence type="ECO:0000259" key="8">
    <source>
        <dbReference type="Pfam" id="PF18962"/>
    </source>
</evidence>
<dbReference type="InterPro" id="IPR053879">
    <property type="entry name" value="HYDIN_VesB_CFA65-like_Ig"/>
</dbReference>
<dbReference type="InterPro" id="IPR031549">
    <property type="entry name" value="ASH"/>
</dbReference>
<dbReference type="PANTHER" id="PTHR23053">
    <property type="entry name" value="DLEC1 DELETED IN LUNG AND ESOPHAGEAL CANCER 1"/>
    <property type="match status" value="1"/>
</dbReference>
<evidence type="ECO:0000256" key="3">
    <source>
        <dbReference type="ARBA" id="ARBA00022490"/>
    </source>
</evidence>
<dbReference type="NCBIfam" id="TIGR04183">
    <property type="entry name" value="Por_Secre_tail"/>
    <property type="match status" value="1"/>
</dbReference>
<keyword evidence="11" id="KW-1185">Reference proteome</keyword>
<feature type="domain" description="Secretion system C-terminal sorting" evidence="8">
    <location>
        <begin position="1622"/>
        <end position="1692"/>
    </location>
</feature>
<organism evidence="10 11">
    <name type="scientific">Reichenbachiella agarivorans</name>
    <dbReference type="NCBI Taxonomy" id="2979464"/>
    <lineage>
        <taxon>Bacteria</taxon>
        <taxon>Pseudomonadati</taxon>
        <taxon>Bacteroidota</taxon>
        <taxon>Cytophagia</taxon>
        <taxon>Cytophagales</taxon>
        <taxon>Reichenbachiellaceae</taxon>
        <taxon>Reichenbachiella</taxon>
    </lineage>
</organism>
<dbReference type="Pfam" id="PF18962">
    <property type="entry name" value="Por_Secre_tail"/>
    <property type="match status" value="1"/>
</dbReference>
<dbReference type="NCBIfam" id="NF012200">
    <property type="entry name" value="choice_anch_D"/>
    <property type="match status" value="3"/>
</dbReference>
<evidence type="ECO:0000256" key="5">
    <source>
        <dbReference type="ARBA" id="ARBA00023273"/>
    </source>
</evidence>
<dbReference type="EMBL" id="CP106679">
    <property type="protein sequence ID" value="UXP32788.1"/>
    <property type="molecule type" value="Genomic_DNA"/>
</dbReference>
<dbReference type="Gene3D" id="2.60.40.1080">
    <property type="match status" value="1"/>
</dbReference>
<accession>A0ABY6CTT1</accession>
<dbReference type="InterPro" id="IPR026444">
    <property type="entry name" value="Secre_tail"/>
</dbReference>
<keyword evidence="4" id="KW-0969">Cilium</keyword>
<evidence type="ECO:0000256" key="2">
    <source>
        <dbReference type="ARBA" id="ARBA00004496"/>
    </source>
</evidence>
<dbReference type="InterPro" id="IPR013783">
    <property type="entry name" value="Ig-like_fold"/>
</dbReference>
<dbReference type="Proteomes" id="UP001065174">
    <property type="component" value="Chromosome"/>
</dbReference>
<protein>
    <submittedName>
        <fullName evidence="10">Choice-of-anchor D domain-containing protein</fullName>
    </submittedName>
</protein>
<feature type="signal peptide" evidence="6">
    <location>
        <begin position="1"/>
        <end position="24"/>
    </location>
</feature>
<dbReference type="Gene3D" id="2.60.40.10">
    <property type="entry name" value="Immunoglobulins"/>
    <property type="match status" value="6"/>
</dbReference>
<evidence type="ECO:0000256" key="4">
    <source>
        <dbReference type="ARBA" id="ARBA00023069"/>
    </source>
</evidence>
<dbReference type="RefSeq" id="WP_262310223.1">
    <property type="nucleotide sequence ID" value="NZ_CP106679.1"/>
</dbReference>
<gene>
    <name evidence="10" type="ORF">N6H18_02275</name>
</gene>
<comment type="subcellular location">
    <subcellularLocation>
        <location evidence="1">Cell projection</location>
        <location evidence="1">Cilium</location>
    </subcellularLocation>
    <subcellularLocation>
        <location evidence="2">Cytoplasm</location>
    </subcellularLocation>
</comment>
<dbReference type="InterPro" id="IPR033305">
    <property type="entry name" value="Hydin-like"/>
</dbReference>
<keyword evidence="6" id="KW-0732">Signal</keyword>
<feature type="domain" description="HYDIN/VesB/CFA65-like Ig-like" evidence="9">
    <location>
        <begin position="924"/>
        <end position="1015"/>
    </location>
</feature>
<evidence type="ECO:0000256" key="1">
    <source>
        <dbReference type="ARBA" id="ARBA00004138"/>
    </source>
</evidence>
<keyword evidence="3" id="KW-0963">Cytoplasm</keyword>
<proteinExistence type="predicted"/>
<feature type="domain" description="Abnormal spindle-like microcephaly-associated protein ASH" evidence="7">
    <location>
        <begin position="265"/>
        <end position="349"/>
    </location>
</feature>
<keyword evidence="5" id="KW-0966">Cell projection</keyword>
<dbReference type="Pfam" id="PF15780">
    <property type="entry name" value="ASH"/>
    <property type="match status" value="1"/>
</dbReference>
<dbReference type="Pfam" id="PF22544">
    <property type="entry name" value="HYDIN_VesB_CFA65-like_Ig"/>
    <property type="match status" value="2"/>
</dbReference>
<reference evidence="10" key="1">
    <citation type="submission" date="2022-09" db="EMBL/GenBank/DDBJ databases">
        <title>Comparative genomics and taxonomic characterization of three novel marine species of genus Reichenbachiella exhibiting antioxidant and polysaccharide degradation activities.</title>
        <authorList>
            <person name="Muhammad N."/>
            <person name="Lee Y.-J."/>
            <person name="Ko J."/>
            <person name="Kim S.-G."/>
        </authorList>
    </citation>
    <scope>NUCLEOTIDE SEQUENCE</scope>
    <source>
        <strain evidence="10">BKB1-1</strain>
    </source>
</reference>
<evidence type="ECO:0000313" key="10">
    <source>
        <dbReference type="EMBL" id="UXP32788.1"/>
    </source>
</evidence>
<evidence type="ECO:0000313" key="11">
    <source>
        <dbReference type="Proteomes" id="UP001065174"/>
    </source>
</evidence>
<evidence type="ECO:0000259" key="9">
    <source>
        <dbReference type="Pfam" id="PF22544"/>
    </source>
</evidence>
<feature type="domain" description="HYDIN/VesB/CFA65-like Ig-like" evidence="9">
    <location>
        <begin position="599"/>
        <end position="688"/>
    </location>
</feature>
<feature type="chain" id="PRO_5047312447" evidence="6">
    <location>
        <begin position="25"/>
        <end position="1693"/>
    </location>
</feature>
<sequence length="1693" mass="181175">MKSKLINRLSITLLLSLLSVITFAQSPSIALSTGKVSASAELGSTTTQTFTISNSGNRDLNWSLNRQQYGAEVTFIKQDYADWTLEENQDRFTENVILTRKDNQGFFNIAQEEAASNSSPADTEWAFGDTEDLSPSDYNVWKNTVNSDPSSMINQSMSMHAISEDRYFNMYVTGFSGSNTGGGFSYYRIETVAPDAIRYIPATFSAESGTIPVGGSTEITVTFDTDYLIAGKFQGFLLINSNDPVTSSITVPMELLVTGGVADLYCNNTLNFEDGYVGITSTAVITIENDGTGYLNISNITSDNSVFVPQVTNVSIAPDDSYTLSVDFAPTAIQAYTGTLTITSNDPNSPYFVTLNAEALDVPIISLNSNTLSQTVASGSTASQAFTISNNGNSDLTYSFDLNLGKSEPVTFTKEDYADASVLPNHDWISPTFQLARDNYEGLYNIYDQSYFNGNGPSDSEWASTSTELATSYTTWKTAWNNLSSNGGVYYSPGHTSSLHILSEDRYFDVHILQWTGNGEGGGFSYTREEVYNWIKPTPSTGTITAGESEEITVEFDPTGLPIGTYSGMLNVESNDPNNPTMSIAVSITVTGSPVASIDDELNFDDTIIGNSNTQSFAILNEGAAPLNITNITSDNAAIVPATTSITVPGYSYSTVEVSFNPSVVQEYTGVITGTTNDLANPSFAIVYAAEGLAPGNLDLTLPTLSVSLQTGNTETKTIQLANTGAGNLNWTLDMINENPVVSFAKENYADWTLESNQDRIADNVWITRAEEQGLFNAATERSFNSSNSPLGTGWAEGSTFSVNDSDYDNWRDAVNSNPPSSVGNTYSLKVGRDYYDLTFTSWTRGDGIGGGGFSYERKKAAGWIKVDDSDGNISSGSTSDIKLTFDPKSYPAGTYNEILILTSDIPNQPAIQIPIELTVTGLPAISVSTDEVAFGEVGVGLSKTVTITIQNEGTETLSIASILSDHADITADVSSAEIAPDESLNVQVTLTPSTVQSYTATLTISSNDSDEPSIVVDMTGSGVEIPNMTVSVNEINVESTTESIFTGSFEIGNTGNVDLNWSFNSANLNSILGVLNDGYEDITDLIPNIYTFEYDGGSNYINDGGDDMYDNGNYLNTSMASEIPYSDNVVVDGSSYFGTGTTYFTRHLDGLFVMVADINGIDEFNITGNLGADGGGSIDATVLESTINGITYNGYVTRVYDANDPSINHIIIVEKNAYTSQTYDAGTGVEDHVITGLSKTSRIHYLLYAGANGTYIDDTHATSIMEQYISTISLDEFTHEWITLDPNTGGTIASEGSTTVNYTIDITGFAPSIYNANITIASNDPAHSPYNIPVTVNTGGIKVINPIADQIINKGFGSMVLDISNVFSDLNNDVLTYTIGNSNKGIVTTSLVGTDLTINEVKPGKAILTIRADDGHGNVVFEDFEFHIVNVNAIENQFVNTGFGSSSIDLSMLFSDSGFGDQISLSVVSSNEAVVTTTISGMSLDIIEVGVGTSTITITANDGTNDIIATSFDFTVKLAPVVVGLPDLVKAIGFNTFVINLVDNFTNANDDVLTYTAVSSNTTVATVTVSESGSMTVTEVGAGTTTITVTVDNGSGSVSDEFLLTIGQVLSTDLSAMGLEVYPNPVHDRLNLFNKTGHSMQIQVISSLGEVIYTDTITPGVQQLDMSKNASGLYFVRLQSNGFKKVMKLIVQ</sequence>